<keyword evidence="5" id="KW-0742">SOS response</keyword>
<dbReference type="PROSITE" id="PS50173">
    <property type="entry name" value="UMUC"/>
    <property type="match status" value="1"/>
</dbReference>
<dbReference type="InterPro" id="IPR001126">
    <property type="entry name" value="UmuC"/>
</dbReference>
<dbReference type="Proteomes" id="UP000712570">
    <property type="component" value="Unassembled WGS sequence"/>
</dbReference>
<evidence type="ECO:0000256" key="4">
    <source>
        <dbReference type="ARBA" id="ARBA00023204"/>
    </source>
</evidence>
<proteinExistence type="inferred from homology"/>
<dbReference type="InterPro" id="IPR043502">
    <property type="entry name" value="DNA/RNA_pol_sf"/>
</dbReference>
<dbReference type="CDD" id="cd01700">
    <property type="entry name" value="PolY_Pol_V_umuC"/>
    <property type="match status" value="1"/>
</dbReference>
<dbReference type="Gene3D" id="3.30.70.270">
    <property type="match status" value="1"/>
</dbReference>
<dbReference type="EMBL" id="JAAOLX010000008">
    <property type="protein sequence ID" value="NHQ87524.1"/>
    <property type="molecule type" value="Genomic_DNA"/>
</dbReference>
<gene>
    <name evidence="7" type="ORF">HA050_15505</name>
</gene>
<name>A0ABX0KZU8_9NEIS</name>
<dbReference type="RefSeq" id="WP_166828035.1">
    <property type="nucleotide sequence ID" value="NZ_JAAOLX010000008.1"/>
</dbReference>
<keyword evidence="4" id="KW-0234">DNA repair</keyword>
<accession>A0ABX0KZU8</accession>
<dbReference type="InterPro" id="IPR017961">
    <property type="entry name" value="DNA_pol_Y-fam_little_finger"/>
</dbReference>
<dbReference type="PANTHER" id="PTHR11076:SF34">
    <property type="entry name" value="PROTEIN UMUC"/>
    <property type="match status" value="1"/>
</dbReference>
<dbReference type="InterPro" id="IPR050116">
    <property type="entry name" value="DNA_polymerase-Y"/>
</dbReference>
<comment type="caution">
    <text evidence="7">The sequence shown here is derived from an EMBL/GenBank/DDBJ whole genome shotgun (WGS) entry which is preliminary data.</text>
</comment>
<comment type="similarity">
    <text evidence="1">Belongs to the DNA polymerase type-Y family.</text>
</comment>
<evidence type="ECO:0000313" key="8">
    <source>
        <dbReference type="Proteomes" id="UP000712570"/>
    </source>
</evidence>
<evidence type="ECO:0000256" key="1">
    <source>
        <dbReference type="ARBA" id="ARBA00010945"/>
    </source>
</evidence>
<dbReference type="PANTHER" id="PTHR11076">
    <property type="entry name" value="DNA REPAIR POLYMERASE UMUC / TRANSFERASE FAMILY MEMBER"/>
    <property type="match status" value="1"/>
</dbReference>
<dbReference type="Gene3D" id="3.40.1170.60">
    <property type="match status" value="1"/>
</dbReference>
<dbReference type="Pfam" id="PF11799">
    <property type="entry name" value="IMS_C"/>
    <property type="match status" value="1"/>
</dbReference>
<dbReference type="InterPro" id="IPR025188">
    <property type="entry name" value="DUF4113"/>
</dbReference>
<dbReference type="Gene3D" id="1.10.150.20">
    <property type="entry name" value="5' to 3' exonuclease, C-terminal subdomain"/>
    <property type="match status" value="1"/>
</dbReference>
<dbReference type="SUPFAM" id="SSF56672">
    <property type="entry name" value="DNA/RNA polymerases"/>
    <property type="match status" value="1"/>
</dbReference>
<organism evidence="7 8">
    <name type="scientific">Iodobacter violaceini</name>
    <dbReference type="NCBI Taxonomy" id="3044271"/>
    <lineage>
        <taxon>Bacteria</taxon>
        <taxon>Pseudomonadati</taxon>
        <taxon>Pseudomonadota</taxon>
        <taxon>Betaproteobacteria</taxon>
        <taxon>Neisseriales</taxon>
        <taxon>Chitinibacteraceae</taxon>
        <taxon>Iodobacter</taxon>
    </lineage>
</organism>
<evidence type="ECO:0000313" key="7">
    <source>
        <dbReference type="EMBL" id="NHQ87524.1"/>
    </source>
</evidence>
<evidence type="ECO:0000256" key="3">
    <source>
        <dbReference type="ARBA" id="ARBA00023199"/>
    </source>
</evidence>
<protein>
    <submittedName>
        <fullName evidence="7">Y-family DNA polymerase</fullName>
    </submittedName>
</protein>
<evidence type="ECO:0000259" key="6">
    <source>
        <dbReference type="PROSITE" id="PS50173"/>
    </source>
</evidence>
<keyword evidence="2" id="KW-0227">DNA damage</keyword>
<reference evidence="7 8" key="1">
    <citation type="submission" date="2020-03" db="EMBL/GenBank/DDBJ databases">
        <title>Draft genome sequence of environmentally isolated violet-colored cultures.</title>
        <authorList>
            <person name="Wilson H.S."/>
        </authorList>
    </citation>
    <scope>NUCLEOTIDE SEQUENCE [LARGE SCALE GENOMIC DNA]</scope>
    <source>
        <strain evidence="7 8">HSC-16F04</strain>
    </source>
</reference>
<dbReference type="Pfam" id="PF00817">
    <property type="entry name" value="IMS"/>
    <property type="match status" value="1"/>
</dbReference>
<evidence type="ECO:0000256" key="5">
    <source>
        <dbReference type="ARBA" id="ARBA00023236"/>
    </source>
</evidence>
<keyword evidence="3" id="KW-0741">SOS mutagenesis</keyword>
<dbReference type="Pfam" id="PF13438">
    <property type="entry name" value="DUF4113"/>
    <property type="match status" value="1"/>
</dbReference>
<keyword evidence="8" id="KW-1185">Reference proteome</keyword>
<feature type="domain" description="UmuC" evidence="6">
    <location>
        <begin position="5"/>
        <end position="191"/>
    </location>
</feature>
<sequence>MQRQIALVDCNNFYASCERVFRPALNHRPIVVLSNNDGCVVARSNESKALGIPMGVPLFQIRDVIAQHGVVVLSSNYALYGDLSRRVMSILGRYSPLQEIYSIDESFLDLTGFSRVTAYCLTLKKDIKQRTGIPVCVGIAPSKTLAKLCNMLAKKMQPWVENGVFNFYETEPQVWDAILQKLPVGEVWGIGYRLARKLEFDGITTVYDLKKASPSLLRRRHGVLVGQTIAELNGEVCLELEDLPAARQHILVSRSFGRKTCLFSEVQAALALHISAAATKLRQQQSLASQLTLFVRSQPSDYSQPPVQRSVVLPLSAPTDDTLLLQKAALAGLKTLFTEGALYQKAGVMLAGLAGQQQPDLFADSPLPQRAKLMAALDLINQHFGRHTLRSAAELMSHASNMNQQWRSPRYTTCWNELLEV</sequence>
<dbReference type="InterPro" id="IPR043128">
    <property type="entry name" value="Rev_trsase/Diguanyl_cyclase"/>
</dbReference>
<evidence type="ECO:0000256" key="2">
    <source>
        <dbReference type="ARBA" id="ARBA00022763"/>
    </source>
</evidence>